<keyword evidence="7" id="KW-1185">Reference proteome</keyword>
<organism evidence="6 7">
    <name type="scientific">Penicillium nalgiovense</name>
    <dbReference type="NCBI Taxonomy" id="60175"/>
    <lineage>
        <taxon>Eukaryota</taxon>
        <taxon>Fungi</taxon>
        <taxon>Dikarya</taxon>
        <taxon>Ascomycota</taxon>
        <taxon>Pezizomycotina</taxon>
        <taxon>Eurotiomycetes</taxon>
        <taxon>Eurotiomycetidae</taxon>
        <taxon>Eurotiales</taxon>
        <taxon>Aspergillaceae</taxon>
        <taxon>Penicillium</taxon>
    </lineage>
</organism>
<name>A0A1V6YFR7_PENNA</name>
<evidence type="ECO:0000256" key="5">
    <source>
        <dbReference type="SAM" id="Phobius"/>
    </source>
</evidence>
<sequence length="278" mass="30874">MSGSDSLSETPRLLDEHVLENAEDQEEGQVNRIFLAVTMIGTYLAMADGSFVTATNEVIGKVFQRWDLEPWLISCYNFGYSVALPVYAHLCAAYGHKPVLITAFVSRHGNIIVNANVDGSEILDRDRWLWAGRCHFNFAQWTMRYKKLSIIGLGTIVASSLALIWRSSASYLSLIPGFLAGTGMKGLFTIQFIALSARSRGGHAGTTITAYYLAQQLESIIGVTTSATIVRTLFANDLRWTLHGVSQIDERLYRKQFNLMFGKASDAAFEPYQFFACA</sequence>
<comment type="subcellular location">
    <subcellularLocation>
        <location evidence="1">Membrane</location>
        <topology evidence="1">Multi-pass membrane protein</topology>
    </subcellularLocation>
</comment>
<dbReference type="EMBL" id="MOOB01000021">
    <property type="protein sequence ID" value="OQE86235.1"/>
    <property type="molecule type" value="Genomic_DNA"/>
</dbReference>
<dbReference type="AlphaFoldDB" id="A0A1V6YFR7"/>
<evidence type="ECO:0000256" key="2">
    <source>
        <dbReference type="ARBA" id="ARBA00022692"/>
    </source>
</evidence>
<keyword evidence="3 5" id="KW-1133">Transmembrane helix</keyword>
<gene>
    <name evidence="6" type="ORF">PENNAL_c0021G00046</name>
</gene>
<proteinExistence type="predicted"/>
<feature type="transmembrane region" description="Helical" evidence="5">
    <location>
        <begin position="171"/>
        <end position="195"/>
    </location>
</feature>
<keyword evidence="4 5" id="KW-0472">Membrane</keyword>
<comment type="caution">
    <text evidence="6">The sequence shown here is derived from an EMBL/GenBank/DDBJ whole genome shotgun (WGS) entry which is preliminary data.</text>
</comment>
<dbReference type="PANTHER" id="PTHR23501:SF33">
    <property type="entry name" value="MAJOR FACILITATOR SUPERFAMILY (MFS) PROFILE DOMAIN-CONTAINING PROTEIN"/>
    <property type="match status" value="1"/>
</dbReference>
<evidence type="ECO:0000313" key="7">
    <source>
        <dbReference type="Proteomes" id="UP000191691"/>
    </source>
</evidence>
<reference evidence="7" key="1">
    <citation type="journal article" date="2017" name="Nat. Microbiol.">
        <title>Global analysis of biosynthetic gene clusters reveals vast potential of secondary metabolite production in Penicillium species.</title>
        <authorList>
            <person name="Nielsen J.C."/>
            <person name="Grijseels S."/>
            <person name="Prigent S."/>
            <person name="Ji B."/>
            <person name="Dainat J."/>
            <person name="Nielsen K.F."/>
            <person name="Frisvad J.C."/>
            <person name="Workman M."/>
            <person name="Nielsen J."/>
        </authorList>
    </citation>
    <scope>NUCLEOTIDE SEQUENCE [LARGE SCALE GENOMIC DNA]</scope>
    <source>
        <strain evidence="7">IBT 13039</strain>
    </source>
</reference>
<dbReference type="PANTHER" id="PTHR23501">
    <property type="entry name" value="MAJOR FACILITATOR SUPERFAMILY"/>
    <property type="match status" value="1"/>
</dbReference>
<dbReference type="GO" id="GO:0015174">
    <property type="term" value="F:basic amino acid transmembrane transporter activity"/>
    <property type="evidence" value="ECO:0007669"/>
    <property type="project" value="TreeGrafter"/>
</dbReference>
<evidence type="ECO:0000256" key="1">
    <source>
        <dbReference type="ARBA" id="ARBA00004141"/>
    </source>
</evidence>
<dbReference type="Proteomes" id="UP000191691">
    <property type="component" value="Unassembled WGS sequence"/>
</dbReference>
<evidence type="ECO:0000256" key="4">
    <source>
        <dbReference type="ARBA" id="ARBA00023136"/>
    </source>
</evidence>
<keyword evidence="2 5" id="KW-0812">Transmembrane</keyword>
<evidence type="ECO:0000256" key="3">
    <source>
        <dbReference type="ARBA" id="ARBA00022989"/>
    </source>
</evidence>
<protein>
    <recommendedName>
        <fullName evidence="8">Major facilitator superfamily (MFS) profile domain-containing protein</fullName>
    </recommendedName>
</protein>
<accession>A0A1V6YFR7</accession>
<evidence type="ECO:0000313" key="6">
    <source>
        <dbReference type="EMBL" id="OQE86235.1"/>
    </source>
</evidence>
<evidence type="ECO:0008006" key="8">
    <source>
        <dbReference type="Google" id="ProtNLM"/>
    </source>
</evidence>
<feature type="transmembrane region" description="Helical" evidence="5">
    <location>
        <begin position="148"/>
        <end position="165"/>
    </location>
</feature>
<dbReference type="GO" id="GO:0000329">
    <property type="term" value="C:fungal-type vacuole membrane"/>
    <property type="evidence" value="ECO:0007669"/>
    <property type="project" value="TreeGrafter"/>
</dbReference>